<accession>A0A1S9RVQ1</accession>
<dbReference type="SUPFAM" id="SSF48403">
    <property type="entry name" value="Ankyrin repeat"/>
    <property type="match status" value="1"/>
</dbReference>
<dbReference type="EMBL" id="LJBN01000116">
    <property type="protein sequence ID" value="OOQ89078.1"/>
    <property type="molecule type" value="Genomic_DNA"/>
</dbReference>
<keyword evidence="1" id="KW-0175">Coiled coil</keyword>
<evidence type="ECO:0000313" key="2">
    <source>
        <dbReference type="EMBL" id="OOQ89078.1"/>
    </source>
</evidence>
<proteinExistence type="predicted"/>
<comment type="caution">
    <text evidence="2">The sequence shown here is derived from an EMBL/GenBank/DDBJ whole genome shotgun (WGS) entry which is preliminary data.</text>
</comment>
<dbReference type="Proteomes" id="UP000190744">
    <property type="component" value="Unassembled WGS sequence"/>
</dbReference>
<dbReference type="InterPro" id="IPR036770">
    <property type="entry name" value="Ankyrin_rpt-contain_sf"/>
</dbReference>
<evidence type="ECO:0000313" key="3">
    <source>
        <dbReference type="Proteomes" id="UP000190744"/>
    </source>
</evidence>
<protein>
    <recommendedName>
        <fullName evidence="4">Fungal N-terminal domain-containing protein</fullName>
    </recommendedName>
</protein>
<organism evidence="2 3">
    <name type="scientific">Penicillium brasilianum</name>
    <dbReference type="NCBI Taxonomy" id="104259"/>
    <lineage>
        <taxon>Eukaryota</taxon>
        <taxon>Fungi</taxon>
        <taxon>Dikarya</taxon>
        <taxon>Ascomycota</taxon>
        <taxon>Pezizomycotina</taxon>
        <taxon>Eurotiomycetes</taxon>
        <taxon>Eurotiomycetidae</taxon>
        <taxon>Eurotiales</taxon>
        <taxon>Aspergillaceae</taxon>
        <taxon>Penicillium</taxon>
    </lineage>
</organism>
<evidence type="ECO:0008006" key="4">
    <source>
        <dbReference type="Google" id="ProtNLM"/>
    </source>
</evidence>
<gene>
    <name evidence="2" type="ORF">PEBR_10544</name>
</gene>
<name>A0A1S9RVQ1_PENBI</name>
<evidence type="ECO:0000256" key="1">
    <source>
        <dbReference type="SAM" id="Coils"/>
    </source>
</evidence>
<reference evidence="3" key="1">
    <citation type="submission" date="2015-09" db="EMBL/GenBank/DDBJ databases">
        <authorList>
            <person name="Fill T.P."/>
            <person name="Baretta J.F."/>
            <person name="de Almeida L.G."/>
            <person name="Rocha M."/>
            <person name="de Souza D.H."/>
            <person name="Malavazi I."/>
            <person name="Cerdeira L.T."/>
            <person name="Hong H."/>
            <person name="Samborskyy M."/>
            <person name="de Vasconcelos A.T."/>
            <person name="Leadlay P."/>
            <person name="Rodrigues-Filho E."/>
        </authorList>
    </citation>
    <scope>NUCLEOTIDE SEQUENCE [LARGE SCALE GENOMIC DNA]</scope>
    <source>
        <strain evidence="3">LaBioMMi 136</strain>
    </source>
</reference>
<feature type="coiled-coil region" evidence="1">
    <location>
        <begin position="900"/>
        <end position="927"/>
    </location>
</feature>
<sequence>MGDPFSVAGSAVGVISLGLQVCHGLASYINKYKSADKEMRDVKCRIEGLESILQGLRDILTGAGRIDPPLAGKFKVALRMITDCESAIQELDNTSSKLRNNSSQAAQGVFPALKTASKRALYPFRRDALVGLLRVLDGLQENLDTALVLLQIALNVDSKTRVISIQRSTIDIVANTSQTLTLAQGIEQRHHDMDQILSRLDQRMEEMQSTISHYSTRNLPGPSILRSLCDNQKEVDHDMSRFIMDLQPRDHRIKKACFCVASDGFLSVITHKLGCPHFIPYQTVKTIQSRYRICNNFLRYSIHASLRITTGAGGFAISPHIAFYAVVRDSPAFKLVYDHFSRVESELLRWKGKGDPINCYGPQDFMDLRVKLLRLYQEGKASPTDVNIGGQTIFHYLALFIGLTLYSENETIIQSGRRLLTDLISSVTLPTTVDNNGRTVADCLSVGISQYHGSIDSIRDAMMPRHWMDCFALIMDRGGYLTHSTFDLEWLQGPAGAVSCAIRFELANQVMKYTRNGGTYILVSKSVPSQISLFRLQCSGILEPLMLRDEGLLRSVLETPTFVACSEIPNPYIYWPEGLRILLQSGKSPAEHSLQLAGFLHVPESVTILLSSRWFYINSKHLQSAFGGHNSEIMKLIVNALVEERRELQILAESHLSSEEIASLHLKSDTLFDFHAGRAYDLLQAIGIRLPDWGVKWRGWLVYASILNDCEMADLLWHGGFKDVDEENNQRCTSLMFCANLRFADWLISHGADIHRRVWGIPALHLMAGKSGFGFSKLSSLDEPSLRTFNLLLQDESQDECDCACSLAGCFAITHWLCNALYCSPYPLSAITSASIISDLVRQLGENVPLQAALAIMRVLTFQVLRIPHTCCHPRKCWGLGDCDCHHDTLPCYHWEPKEREEIMEIHDEWREQIAQLEALMTRFQTMYETSNLSFGGFLESIWWEELNEMENKVDSPSQEEARRVRELGVILAEDSS</sequence>
<dbReference type="AlphaFoldDB" id="A0A1S9RVQ1"/>